<keyword evidence="2" id="KW-0808">Transferase</keyword>
<dbReference type="PANTHER" id="PTHR22916">
    <property type="entry name" value="GLYCOSYLTRANSFERASE"/>
    <property type="match status" value="1"/>
</dbReference>
<dbReference type="PANTHER" id="PTHR22916:SF3">
    <property type="entry name" value="UDP-GLCNAC:BETAGAL BETA-1,3-N-ACETYLGLUCOSAMINYLTRANSFERASE-LIKE PROTEIN 1"/>
    <property type="match status" value="1"/>
</dbReference>
<dbReference type="InterPro" id="IPR001173">
    <property type="entry name" value="Glyco_trans_2-like"/>
</dbReference>
<dbReference type="EMBL" id="JBAWKC010000004">
    <property type="protein sequence ID" value="MFH6769540.1"/>
    <property type="molecule type" value="Genomic_DNA"/>
</dbReference>
<dbReference type="Gene3D" id="3.90.550.10">
    <property type="entry name" value="Spore Coat Polysaccharide Biosynthesis Protein SpsA, Chain A"/>
    <property type="match status" value="1"/>
</dbReference>
<protein>
    <submittedName>
        <fullName evidence="2">Glycosyltransferase family 2 protein</fullName>
        <ecNumber evidence="2">2.4.-.-</ecNumber>
    </submittedName>
</protein>
<dbReference type="EC" id="2.4.-.-" evidence="2"/>
<keyword evidence="2" id="KW-0328">Glycosyltransferase</keyword>
<dbReference type="Proteomes" id="UP001610104">
    <property type="component" value="Unassembled WGS sequence"/>
</dbReference>
<gene>
    <name evidence="2" type="ORF">V8G56_12385</name>
</gene>
<dbReference type="GO" id="GO:0016757">
    <property type="term" value="F:glycosyltransferase activity"/>
    <property type="evidence" value="ECO:0007669"/>
    <property type="project" value="UniProtKB-KW"/>
</dbReference>
<sequence>MKLSIITATYNSQATIASCMASLVQQSYQAIEYVIVDGNSSDDTLEIVKQYQLNYPHVAFKITSEPDLGIYDALNKGIAQATGAVIGFVHSDDVLASNTILSEIAQAFQNKALDGVYGDLQYVAHSNTNQVIRYWKSRSFHPKLLKQGWMPAHPTLFLKRGVYEKYGNFDTSYKIAADYDFMLRILKEHTLKFLYLPQVITKMRVGGMSNRSVKNIIQKSKEDYRAVTSNKVGGLLSVLRKNTSKIKQFI</sequence>
<dbReference type="Pfam" id="PF00535">
    <property type="entry name" value="Glycos_transf_2"/>
    <property type="match status" value="1"/>
</dbReference>
<evidence type="ECO:0000259" key="1">
    <source>
        <dbReference type="Pfam" id="PF00535"/>
    </source>
</evidence>
<comment type="caution">
    <text evidence="2">The sequence shown here is derived from an EMBL/GenBank/DDBJ whole genome shotgun (WGS) entry which is preliminary data.</text>
</comment>
<dbReference type="RefSeq" id="WP_395438769.1">
    <property type="nucleotide sequence ID" value="NZ_JBAWKC010000004.1"/>
</dbReference>
<dbReference type="SUPFAM" id="SSF53448">
    <property type="entry name" value="Nucleotide-diphospho-sugar transferases"/>
    <property type="match status" value="1"/>
</dbReference>
<keyword evidence="3" id="KW-1185">Reference proteome</keyword>
<accession>A0ABW7MRX1</accession>
<evidence type="ECO:0000313" key="3">
    <source>
        <dbReference type="Proteomes" id="UP001610104"/>
    </source>
</evidence>
<reference evidence="2 3" key="1">
    <citation type="submission" date="2024-02" db="EMBL/GenBank/DDBJ databases">
        <title>A Gaetbulibacter species isolated from tidal flats and genomic insights of their niches.</title>
        <authorList>
            <person name="Ye Y."/>
        </authorList>
    </citation>
    <scope>NUCLEOTIDE SEQUENCE [LARGE SCALE GENOMIC DNA]</scope>
    <source>
        <strain evidence="2 3">KEM-8</strain>
    </source>
</reference>
<dbReference type="InterPro" id="IPR029044">
    <property type="entry name" value="Nucleotide-diphossugar_trans"/>
</dbReference>
<proteinExistence type="predicted"/>
<name>A0ABW7MRX1_9FLAO</name>
<dbReference type="PROSITE" id="PS51257">
    <property type="entry name" value="PROKAR_LIPOPROTEIN"/>
    <property type="match status" value="1"/>
</dbReference>
<organism evidence="2 3">
    <name type="scientific">Gaetbulibacter aquiaggeris</name>
    <dbReference type="NCBI Taxonomy" id="1735373"/>
    <lineage>
        <taxon>Bacteria</taxon>
        <taxon>Pseudomonadati</taxon>
        <taxon>Bacteroidota</taxon>
        <taxon>Flavobacteriia</taxon>
        <taxon>Flavobacteriales</taxon>
        <taxon>Flavobacteriaceae</taxon>
        <taxon>Gaetbulibacter</taxon>
    </lineage>
</organism>
<dbReference type="CDD" id="cd06433">
    <property type="entry name" value="GT_2_WfgS_like"/>
    <property type="match status" value="1"/>
</dbReference>
<feature type="domain" description="Glycosyltransferase 2-like" evidence="1">
    <location>
        <begin position="4"/>
        <end position="144"/>
    </location>
</feature>
<evidence type="ECO:0000313" key="2">
    <source>
        <dbReference type="EMBL" id="MFH6769540.1"/>
    </source>
</evidence>